<keyword evidence="3" id="KW-1185">Reference proteome</keyword>
<evidence type="ECO:0000313" key="3">
    <source>
        <dbReference type="Proteomes" id="UP000663760"/>
    </source>
</evidence>
<gene>
    <name evidence="2" type="ORF">SI8410_02002012</name>
</gene>
<organism evidence="2 3">
    <name type="scientific">Spirodela intermedia</name>
    <name type="common">Intermediate duckweed</name>
    <dbReference type="NCBI Taxonomy" id="51605"/>
    <lineage>
        <taxon>Eukaryota</taxon>
        <taxon>Viridiplantae</taxon>
        <taxon>Streptophyta</taxon>
        <taxon>Embryophyta</taxon>
        <taxon>Tracheophyta</taxon>
        <taxon>Spermatophyta</taxon>
        <taxon>Magnoliopsida</taxon>
        <taxon>Liliopsida</taxon>
        <taxon>Araceae</taxon>
        <taxon>Lemnoideae</taxon>
        <taxon>Spirodela</taxon>
    </lineage>
</organism>
<dbReference type="EMBL" id="LR746265">
    <property type="protein sequence ID" value="CAA7390550.1"/>
    <property type="molecule type" value="Genomic_DNA"/>
</dbReference>
<reference evidence="2" key="1">
    <citation type="submission" date="2020-02" db="EMBL/GenBank/DDBJ databases">
        <authorList>
            <person name="Scholz U."/>
            <person name="Mascher M."/>
            <person name="Fiebig A."/>
        </authorList>
    </citation>
    <scope>NUCLEOTIDE SEQUENCE</scope>
</reference>
<proteinExistence type="predicted"/>
<keyword evidence="1" id="KW-1133">Transmembrane helix</keyword>
<evidence type="ECO:0000313" key="2">
    <source>
        <dbReference type="EMBL" id="CAA7390550.1"/>
    </source>
</evidence>
<protein>
    <submittedName>
        <fullName evidence="2">Uncharacterized protein</fullName>
    </submittedName>
</protein>
<keyword evidence="1" id="KW-0472">Membrane</keyword>
<name>A0A7I8K1A9_SPIIN</name>
<sequence>MHPYPVFYIKLLAARPPENLRGPARTCSSTSAALTVALALRMKLLGVFAFSLVMQRNNENYAGRPLREDAAEIMKLQSKTLGF</sequence>
<dbReference type="AlphaFoldDB" id="A0A7I8K1A9"/>
<keyword evidence="1" id="KW-0812">Transmembrane</keyword>
<evidence type="ECO:0000256" key="1">
    <source>
        <dbReference type="SAM" id="Phobius"/>
    </source>
</evidence>
<dbReference type="Proteomes" id="UP000663760">
    <property type="component" value="Chromosome 2"/>
</dbReference>
<feature type="transmembrane region" description="Helical" evidence="1">
    <location>
        <begin position="32"/>
        <end position="54"/>
    </location>
</feature>
<accession>A0A7I8K1A9</accession>